<evidence type="ECO:0000313" key="3">
    <source>
        <dbReference type="Proteomes" id="UP001221142"/>
    </source>
</evidence>
<proteinExistence type="predicted"/>
<evidence type="ECO:0000256" key="1">
    <source>
        <dbReference type="SAM" id="MobiDB-lite"/>
    </source>
</evidence>
<dbReference type="EMBL" id="JARKIF010000004">
    <property type="protein sequence ID" value="KAJ7641252.1"/>
    <property type="molecule type" value="Genomic_DNA"/>
</dbReference>
<accession>A0AAD7FW23</accession>
<evidence type="ECO:0008006" key="4">
    <source>
        <dbReference type="Google" id="ProtNLM"/>
    </source>
</evidence>
<protein>
    <recommendedName>
        <fullName evidence="4">F-box domain-containing protein</fullName>
    </recommendedName>
</protein>
<keyword evidence="3" id="KW-1185">Reference proteome</keyword>
<dbReference type="Proteomes" id="UP001221142">
    <property type="component" value="Unassembled WGS sequence"/>
</dbReference>
<reference evidence="2" key="1">
    <citation type="submission" date="2023-03" db="EMBL/GenBank/DDBJ databases">
        <title>Massive genome expansion in bonnet fungi (Mycena s.s.) driven by repeated elements and novel gene families across ecological guilds.</title>
        <authorList>
            <consortium name="Lawrence Berkeley National Laboratory"/>
            <person name="Harder C.B."/>
            <person name="Miyauchi S."/>
            <person name="Viragh M."/>
            <person name="Kuo A."/>
            <person name="Thoen E."/>
            <person name="Andreopoulos B."/>
            <person name="Lu D."/>
            <person name="Skrede I."/>
            <person name="Drula E."/>
            <person name="Henrissat B."/>
            <person name="Morin E."/>
            <person name="Kohler A."/>
            <person name="Barry K."/>
            <person name="LaButti K."/>
            <person name="Morin E."/>
            <person name="Salamov A."/>
            <person name="Lipzen A."/>
            <person name="Mereny Z."/>
            <person name="Hegedus B."/>
            <person name="Baldrian P."/>
            <person name="Stursova M."/>
            <person name="Weitz H."/>
            <person name="Taylor A."/>
            <person name="Grigoriev I.V."/>
            <person name="Nagy L.G."/>
            <person name="Martin F."/>
            <person name="Kauserud H."/>
        </authorList>
    </citation>
    <scope>NUCLEOTIDE SEQUENCE</scope>
    <source>
        <strain evidence="2">9284</strain>
    </source>
</reference>
<organism evidence="2 3">
    <name type="scientific">Roridomyces roridus</name>
    <dbReference type="NCBI Taxonomy" id="1738132"/>
    <lineage>
        <taxon>Eukaryota</taxon>
        <taxon>Fungi</taxon>
        <taxon>Dikarya</taxon>
        <taxon>Basidiomycota</taxon>
        <taxon>Agaricomycotina</taxon>
        <taxon>Agaricomycetes</taxon>
        <taxon>Agaricomycetidae</taxon>
        <taxon>Agaricales</taxon>
        <taxon>Marasmiineae</taxon>
        <taxon>Mycenaceae</taxon>
        <taxon>Roridomyces</taxon>
    </lineage>
</organism>
<dbReference type="AlphaFoldDB" id="A0AAD7FW23"/>
<sequence>MSSPRPGALTLGNDVVDRIMTFCPDFGTLHRVALVSKEFQNVYRNHPKSITRAVAYNIVGPALPAALRLIRYPLDGHVSTDTDPVDVANACPEGQNASTLTGEEQRRLLENAATVQALEDVFSLRHKSRFSRSSVLTRAESKRFRRAAYRAMLFYELFPGDNLDYEELSDMDADQVERVRERRAAVLDVYKTRELLELYSFVRFMRWIFREVSQGESGENLDVLLSSGPGGALQAWESQTDDSTLESIGYSFVGDATPFLGGYYSLPFATIWEKRKEDPLFISDGKDQEMGPLEPPNEDDGASPARWLLDASSHCAAPNGLKLLTETNWHKSRLMDAPAQQLLKDELNRSPSITQVLSALILDIYRAAAPASPWPILRGPHQGVEGGIWVGKVFDFAEEMYRGQPTSANTSTSEFATWSRSDSLCEDCLKRFLEKHLWRWLLAERVKGGWVPPEDCWYGYNCRTQTDNQAHELGKNHLAVPTRG</sequence>
<name>A0AAD7FW23_9AGAR</name>
<feature type="region of interest" description="Disordered" evidence="1">
    <location>
        <begin position="284"/>
        <end position="304"/>
    </location>
</feature>
<comment type="caution">
    <text evidence="2">The sequence shown here is derived from an EMBL/GenBank/DDBJ whole genome shotgun (WGS) entry which is preliminary data.</text>
</comment>
<gene>
    <name evidence="2" type="ORF">FB45DRAFT_899770</name>
</gene>
<evidence type="ECO:0000313" key="2">
    <source>
        <dbReference type="EMBL" id="KAJ7641252.1"/>
    </source>
</evidence>